<comment type="subcellular location">
    <subcellularLocation>
        <location evidence="1">Endoplasmic reticulum membrane</location>
        <topology evidence="1">Multi-pass membrane protein</topology>
    </subcellularLocation>
</comment>
<accession>A0A9P8CDV3</accession>
<sequence length="608" mass="69416">MAFYSPVSWMPYLPWVGAIYITYDAFAPNIPKGSISSQHVISLIVVLTSLGMLWKNQVMKYVPEPYMDEIFHIPQAQAYCVGDFHVWDPKLTTPPGLYIFSTIFCNLARIRSCTVSTLRHFNTLSLVFLFQYAITCRARLQKLLIPDANGLHIAFNLALFPPLFFFSGLYYTDVLSTCVVLRMYRLFLERGGGLWLYIAGIVSLSMRQTNIFWAVIFMGGLDVVRALKQIESEAGDNDKGRECWSGITAAAYHQYSRGEIHDVTLKSAEIYDFALCAVSIAITIIYHPITVLRRLYPYIFLLITFALFVIWNGSIVLGDKAAHVATLHLPQMLYVWAFIAFFSFPLLIPSAIALLKLPFSGLRPTPLRVILAGITIYAAVKTSLLIVHFNTLVHPFILADNRHYMFYVFRYTILRHWGFKYALVPIYLLAFYLCKLTLAGTFTTSKPSSQAQPTTKPTASASNSAAEKKNVIRFQKPVAKSTITPSTSYFLVLLLATALSLITAPLVEPRYFILPWLFWRLHLPSFQLTTSQPSLQELKPAARKITNLRSRRRKVWASIKYWAWEGHDPRLWLETLWFLLINTITCYIFLTQPFTWSSTPGAAQRFMW</sequence>
<feature type="transmembrane region" description="Helical" evidence="16">
    <location>
        <begin position="36"/>
        <end position="54"/>
    </location>
</feature>
<protein>
    <recommendedName>
        <fullName evidence="5">Dol-P-Glc:Glc(2)Man(9)GlcNAc(2)-PP-Dol alpha-1,2-glucosyltransferase</fullName>
        <ecNumber evidence="4">2.4.1.256</ecNumber>
    </recommendedName>
    <alternativeName>
        <fullName evidence="12">Asparagine-linked glycosylation protein 10</fullName>
    </alternativeName>
</protein>
<feature type="transmembrane region" description="Helical" evidence="16">
    <location>
        <begin position="194"/>
        <end position="218"/>
    </location>
</feature>
<proteinExistence type="inferred from homology"/>
<dbReference type="GO" id="GO:0106073">
    <property type="term" value="F:dolichyl pyrophosphate Glc2Man9GlcNAc2 alpha-1,2-glucosyltransferase activity"/>
    <property type="evidence" value="ECO:0007669"/>
    <property type="project" value="UniProtKB-EC"/>
</dbReference>
<feature type="transmembrane region" description="Helical" evidence="16">
    <location>
        <begin position="369"/>
        <end position="397"/>
    </location>
</feature>
<feature type="transmembrane region" description="Helical" evidence="16">
    <location>
        <begin position="270"/>
        <end position="288"/>
    </location>
</feature>
<keyword evidence="8 16" id="KW-0812">Transmembrane</keyword>
<evidence type="ECO:0000256" key="16">
    <source>
        <dbReference type="SAM" id="Phobius"/>
    </source>
</evidence>
<name>A0A9P8CDV3_9HELO</name>
<evidence type="ECO:0000256" key="6">
    <source>
        <dbReference type="ARBA" id="ARBA00022676"/>
    </source>
</evidence>
<evidence type="ECO:0000256" key="4">
    <source>
        <dbReference type="ARBA" id="ARBA00011967"/>
    </source>
</evidence>
<comment type="pathway">
    <text evidence="2">Protein modification; protein glycosylation.</text>
</comment>
<evidence type="ECO:0000256" key="1">
    <source>
        <dbReference type="ARBA" id="ARBA00004477"/>
    </source>
</evidence>
<comment type="function">
    <text evidence="13">Dol-P-Glc:Glc(2)Man(9)GlcNAc(2)-PP-Dol alpha-1,2-glucosyltransferase that operates in the biosynthetic pathway of dolichol-linked oligosaccharides, the glycan precursors employed in protein asparagine (N)-glycosylation. The assembly of dolichol-linked oligosaccharides begins on the cytosolic side of the endoplasmic reticulum membrane and finishes in its lumen. The sequential addition of sugars to dolichol pyrophosphate produces dolichol-linked oligosaccharides containing fourteen sugars, including two GlcNAcs, nine mannoses and three glucoses. Once assembled, the oligosaccharide is transferred from the lipid to nascent proteins by oligosaccharyltransferases. In the lumen of the endoplasmic reticulum, adds the third and last glucose residue from dolichyl phosphate glucose (Dol-P-Glc) onto the lipid-linked oligosaccharide intermediate Glc(2)Man(9)GlcNAc(2)-PP-Dol to produce Glc(3)Man(9)GlcNAc(2)-PP-Dol.</text>
</comment>
<keyword evidence="6" id="KW-0328">Glycosyltransferase</keyword>
<evidence type="ECO:0000256" key="9">
    <source>
        <dbReference type="ARBA" id="ARBA00022824"/>
    </source>
</evidence>
<dbReference type="InterPro" id="IPR016900">
    <property type="entry name" value="Alg10"/>
</dbReference>
<dbReference type="EC" id="2.4.1.256" evidence="4"/>
<evidence type="ECO:0000313" key="17">
    <source>
        <dbReference type="EMBL" id="KAG9243448.1"/>
    </source>
</evidence>
<feature type="transmembrane region" description="Helical" evidence="16">
    <location>
        <begin position="295"/>
        <end position="313"/>
    </location>
</feature>
<keyword evidence="7" id="KW-0808">Transferase</keyword>
<dbReference type="PANTHER" id="PTHR12989">
    <property type="entry name" value="ALPHA-1,2-GLUCOSYLTRANSFERASE ALG10"/>
    <property type="match status" value="1"/>
</dbReference>
<keyword evidence="18" id="KW-1185">Reference proteome</keyword>
<dbReference type="Proteomes" id="UP000887226">
    <property type="component" value="Unassembled WGS sequence"/>
</dbReference>
<keyword evidence="9" id="KW-0256">Endoplasmic reticulum</keyword>
<evidence type="ECO:0000256" key="3">
    <source>
        <dbReference type="ARBA" id="ARBA00010600"/>
    </source>
</evidence>
<evidence type="ECO:0000256" key="8">
    <source>
        <dbReference type="ARBA" id="ARBA00022692"/>
    </source>
</evidence>
<evidence type="ECO:0000256" key="5">
    <source>
        <dbReference type="ARBA" id="ARBA00018512"/>
    </source>
</evidence>
<evidence type="ECO:0000256" key="10">
    <source>
        <dbReference type="ARBA" id="ARBA00022989"/>
    </source>
</evidence>
<keyword evidence="11 16" id="KW-0472">Membrane</keyword>
<feature type="transmembrane region" description="Helical" evidence="16">
    <location>
        <begin position="571"/>
        <end position="590"/>
    </location>
</feature>
<organism evidence="17 18">
    <name type="scientific">Calycina marina</name>
    <dbReference type="NCBI Taxonomy" id="1763456"/>
    <lineage>
        <taxon>Eukaryota</taxon>
        <taxon>Fungi</taxon>
        <taxon>Dikarya</taxon>
        <taxon>Ascomycota</taxon>
        <taxon>Pezizomycotina</taxon>
        <taxon>Leotiomycetes</taxon>
        <taxon>Helotiales</taxon>
        <taxon>Pezizellaceae</taxon>
        <taxon>Calycina</taxon>
    </lineage>
</organism>
<feature type="compositionally biased region" description="Polar residues" evidence="15">
    <location>
        <begin position="444"/>
        <end position="458"/>
    </location>
</feature>
<feature type="region of interest" description="Disordered" evidence="15">
    <location>
        <begin position="444"/>
        <end position="464"/>
    </location>
</feature>
<feature type="transmembrane region" description="Helical" evidence="16">
    <location>
        <begin position="417"/>
        <end position="438"/>
    </location>
</feature>
<evidence type="ECO:0000256" key="14">
    <source>
        <dbReference type="ARBA" id="ARBA00048064"/>
    </source>
</evidence>
<dbReference type="GO" id="GO:0005789">
    <property type="term" value="C:endoplasmic reticulum membrane"/>
    <property type="evidence" value="ECO:0007669"/>
    <property type="project" value="UniProtKB-SubCell"/>
</dbReference>
<dbReference type="AlphaFoldDB" id="A0A9P8CDV3"/>
<dbReference type="GO" id="GO:0006488">
    <property type="term" value="P:dolichol-linked oligosaccharide biosynthetic process"/>
    <property type="evidence" value="ECO:0007669"/>
    <property type="project" value="InterPro"/>
</dbReference>
<evidence type="ECO:0000256" key="7">
    <source>
        <dbReference type="ARBA" id="ARBA00022679"/>
    </source>
</evidence>
<reference evidence="17" key="1">
    <citation type="journal article" date="2021" name="IMA Fungus">
        <title>Genomic characterization of three marine fungi, including Emericellopsis atlantica sp. nov. with signatures of a generalist lifestyle and marine biomass degradation.</title>
        <authorList>
            <person name="Hagestad O.C."/>
            <person name="Hou L."/>
            <person name="Andersen J.H."/>
            <person name="Hansen E.H."/>
            <person name="Altermark B."/>
            <person name="Li C."/>
            <person name="Kuhnert E."/>
            <person name="Cox R.J."/>
            <person name="Crous P.W."/>
            <person name="Spatafora J.W."/>
            <person name="Lail K."/>
            <person name="Amirebrahimi M."/>
            <person name="Lipzen A."/>
            <person name="Pangilinan J."/>
            <person name="Andreopoulos W."/>
            <person name="Hayes R.D."/>
            <person name="Ng V."/>
            <person name="Grigoriev I.V."/>
            <person name="Jackson S.A."/>
            <person name="Sutton T.D.S."/>
            <person name="Dobson A.D.W."/>
            <person name="Rama T."/>
        </authorList>
    </citation>
    <scope>NUCLEOTIDE SEQUENCE</scope>
    <source>
        <strain evidence="17">TRa3180A</strain>
    </source>
</reference>
<feature type="transmembrane region" description="Helical" evidence="16">
    <location>
        <begin position="333"/>
        <end position="357"/>
    </location>
</feature>
<comment type="catalytic activity">
    <reaction evidence="14">
        <text>an alpha-D-Glc-(1-&gt;3)-alpha-D-Glc-(1-&gt;3)-alpha-D-Man-(1-&gt;2)-alpha-D-Man-(1-&gt;2)-alpha-D-Man-(1-&gt;3)-[alpha-D-Man-(1-&gt;2)-alpha-D-Man-(1-&gt;3)-[alpha-D-Man-(1-&gt;2)-alpha-D-Man-(1-&gt;6)]-alpha-D-Man-(1-&gt;6)]-beta-D-Man-(1-&gt;4)-beta-D-GlcNAc-(1-&gt;4)-alpha-D-GlcNAc-diphospho-di-trans,poly-cis-dolichol + a di-trans,poly-cis-dolichyl beta-D-glucosyl phosphate = a alpha-D-Glc-(1-&gt;2)-alpha-D-Glc-(1-&gt;3)-alpha-D-Glc-(1-&gt;3)-alpha-D-Man-(1-&gt;2)-alpha-D-Man-(1-&gt;2)-alpha-D-Man-(1-&gt;3)-[alpha-D-Man-(1-&gt;2)-alpha-D-Man-(1-&gt;3)-[alpha-D-Man-(1-&gt;2)-alpha-D-Man-(1-&gt;6)]-alpha-D-Man-(1-&gt;6)]-beta-D-Man-(1-&gt;4)-beta-D-GlcNAc-(1-&gt;4)-alpha-D-GlcNAc-diphospho-di-trans,poly-cis-dolichol + a di-trans,poly-cis-dolichyl phosphate + H(+)</text>
        <dbReference type="Rhea" id="RHEA:29543"/>
        <dbReference type="Rhea" id="RHEA-COMP:19498"/>
        <dbReference type="Rhea" id="RHEA-COMP:19502"/>
        <dbReference type="Rhea" id="RHEA-COMP:19512"/>
        <dbReference type="Rhea" id="RHEA-COMP:19522"/>
        <dbReference type="ChEBI" id="CHEBI:15378"/>
        <dbReference type="ChEBI" id="CHEBI:57525"/>
        <dbReference type="ChEBI" id="CHEBI:57683"/>
        <dbReference type="ChEBI" id="CHEBI:132522"/>
        <dbReference type="ChEBI" id="CHEBI:132523"/>
        <dbReference type="EC" id="2.4.1.256"/>
    </reaction>
    <physiologicalReaction direction="left-to-right" evidence="14">
        <dbReference type="Rhea" id="RHEA:29544"/>
    </physiologicalReaction>
</comment>
<dbReference type="EMBL" id="MU253976">
    <property type="protein sequence ID" value="KAG9243448.1"/>
    <property type="molecule type" value="Genomic_DNA"/>
</dbReference>
<evidence type="ECO:0000256" key="13">
    <source>
        <dbReference type="ARBA" id="ARBA00044727"/>
    </source>
</evidence>
<dbReference type="PANTHER" id="PTHR12989:SF10">
    <property type="entry name" value="DOL-P-GLC:GLC(2)MAN(9)GLCNAC(2)-PP-DOL ALPHA-1,2-GLUCOSYLTRANSFERASE-RELATED"/>
    <property type="match status" value="1"/>
</dbReference>
<evidence type="ECO:0000256" key="12">
    <source>
        <dbReference type="ARBA" id="ARBA00032069"/>
    </source>
</evidence>
<evidence type="ECO:0000256" key="11">
    <source>
        <dbReference type="ARBA" id="ARBA00023136"/>
    </source>
</evidence>
<comment type="caution">
    <text evidence="17">The sequence shown here is derived from an EMBL/GenBank/DDBJ whole genome shotgun (WGS) entry which is preliminary data.</text>
</comment>
<evidence type="ECO:0000256" key="15">
    <source>
        <dbReference type="SAM" id="MobiDB-lite"/>
    </source>
</evidence>
<dbReference type="OrthoDB" id="4769at2759"/>
<feature type="transmembrane region" description="Helical" evidence="16">
    <location>
        <begin position="489"/>
        <end position="507"/>
    </location>
</feature>
<dbReference type="Pfam" id="PF04922">
    <property type="entry name" value="DIE2_ALG10"/>
    <property type="match status" value="1"/>
</dbReference>
<evidence type="ECO:0000313" key="18">
    <source>
        <dbReference type="Proteomes" id="UP000887226"/>
    </source>
</evidence>
<comment type="similarity">
    <text evidence="3">Belongs to the ALG10 glucosyltransferase family.</text>
</comment>
<evidence type="ECO:0000256" key="2">
    <source>
        <dbReference type="ARBA" id="ARBA00004922"/>
    </source>
</evidence>
<gene>
    <name evidence="17" type="ORF">BJ878DRAFT_462286</name>
</gene>
<feature type="transmembrane region" description="Helical" evidence="16">
    <location>
        <begin position="121"/>
        <end position="140"/>
    </location>
</feature>
<keyword evidence="10 16" id="KW-1133">Transmembrane helix</keyword>
<feature type="transmembrane region" description="Helical" evidence="16">
    <location>
        <begin position="160"/>
        <end position="182"/>
    </location>
</feature>